<dbReference type="InterPro" id="IPR004105">
    <property type="entry name" value="CheA-like_dim"/>
</dbReference>
<protein>
    <recommendedName>
        <fullName evidence="2">histidine kinase</fullName>
        <ecNumber evidence="2">2.7.13.3</ecNumber>
    </recommendedName>
</protein>
<accession>A0A0M9UCH7</accession>
<dbReference type="PROSITE" id="PS50109">
    <property type="entry name" value="HIS_KIN"/>
    <property type="match status" value="1"/>
</dbReference>
<dbReference type="InterPro" id="IPR003594">
    <property type="entry name" value="HATPase_dom"/>
</dbReference>
<dbReference type="Proteomes" id="UP000037784">
    <property type="component" value="Unassembled WGS sequence"/>
</dbReference>
<evidence type="ECO:0000313" key="12">
    <source>
        <dbReference type="EMBL" id="GAP62954.1"/>
    </source>
</evidence>
<dbReference type="SUPFAM" id="SSF47226">
    <property type="entry name" value="Histidine-containing phosphotransfer domain, HPT domain"/>
    <property type="match status" value="1"/>
</dbReference>
<proteinExistence type="predicted"/>
<dbReference type="InterPro" id="IPR008207">
    <property type="entry name" value="Sig_transdc_His_kin_Hpt_dom"/>
</dbReference>
<dbReference type="SMART" id="SM00073">
    <property type="entry name" value="HPT"/>
    <property type="match status" value="1"/>
</dbReference>
<dbReference type="InterPro" id="IPR036061">
    <property type="entry name" value="CheW-like_dom_sf"/>
</dbReference>
<dbReference type="Gene3D" id="1.20.120.160">
    <property type="entry name" value="HPT domain"/>
    <property type="match status" value="1"/>
</dbReference>
<keyword evidence="13" id="KW-1185">Reference proteome</keyword>
<keyword evidence="6" id="KW-0902">Two-component regulatory system</keyword>
<reference evidence="13" key="2">
    <citation type="submission" date="2015-08" db="EMBL/GenBank/DDBJ databases">
        <title>Draft Genome Sequence of a Heterotrophic Facultative Anaerobic Bacterium Ardenticatena maritima Strain 110S.</title>
        <authorList>
            <person name="Kawaichi S."/>
            <person name="Yoshida T."/>
            <person name="Sako Y."/>
            <person name="Nakamura R."/>
        </authorList>
    </citation>
    <scope>NUCLEOTIDE SEQUENCE [LARGE SCALE GENOMIC DNA]</scope>
    <source>
        <strain evidence="13">110S</strain>
    </source>
</reference>
<dbReference type="InterPro" id="IPR036097">
    <property type="entry name" value="HisK_dim/P_sf"/>
</dbReference>
<comment type="catalytic activity">
    <reaction evidence="1">
        <text>ATP + protein L-histidine = ADP + protein N-phospho-L-histidine.</text>
        <dbReference type="EC" id="2.7.13.3"/>
    </reaction>
</comment>
<dbReference type="Pfam" id="PF02895">
    <property type="entry name" value="H-kinase_dim"/>
    <property type="match status" value="1"/>
</dbReference>
<feature type="region of interest" description="Disordered" evidence="8">
    <location>
        <begin position="244"/>
        <end position="283"/>
    </location>
</feature>
<dbReference type="OrthoDB" id="9803176at2"/>
<dbReference type="SUPFAM" id="SSF55874">
    <property type="entry name" value="ATPase domain of HSP90 chaperone/DNA topoisomerase II/histidine kinase"/>
    <property type="match status" value="1"/>
</dbReference>
<dbReference type="PANTHER" id="PTHR43395">
    <property type="entry name" value="SENSOR HISTIDINE KINASE CHEA"/>
    <property type="match status" value="1"/>
</dbReference>
<comment type="caution">
    <text evidence="12">The sequence shown here is derived from an EMBL/GenBank/DDBJ whole genome shotgun (WGS) entry which is preliminary data.</text>
</comment>
<dbReference type="GO" id="GO:0006935">
    <property type="term" value="P:chemotaxis"/>
    <property type="evidence" value="ECO:0007669"/>
    <property type="project" value="InterPro"/>
</dbReference>
<keyword evidence="5 12" id="KW-0418">Kinase</keyword>
<feature type="domain" description="HPt" evidence="11">
    <location>
        <begin position="5"/>
        <end position="109"/>
    </location>
</feature>
<evidence type="ECO:0000256" key="7">
    <source>
        <dbReference type="PROSITE-ProRule" id="PRU00110"/>
    </source>
</evidence>
<dbReference type="Gene3D" id="1.10.287.560">
    <property type="entry name" value="Histidine kinase CheA-like, homodimeric domain"/>
    <property type="match status" value="1"/>
</dbReference>
<dbReference type="PROSITE" id="PS50894">
    <property type="entry name" value="HPT"/>
    <property type="match status" value="1"/>
</dbReference>
<dbReference type="FunCoup" id="A0A0M9UCH7">
    <property type="interactions" value="137"/>
</dbReference>
<dbReference type="InterPro" id="IPR036641">
    <property type="entry name" value="HPT_dom_sf"/>
</dbReference>
<feature type="compositionally biased region" description="Basic and acidic residues" evidence="8">
    <location>
        <begin position="250"/>
        <end position="275"/>
    </location>
</feature>
<dbReference type="Pfam" id="PF02518">
    <property type="entry name" value="HATPase_c"/>
    <property type="match status" value="1"/>
</dbReference>
<dbReference type="GO" id="GO:0000155">
    <property type="term" value="F:phosphorelay sensor kinase activity"/>
    <property type="evidence" value="ECO:0007669"/>
    <property type="project" value="InterPro"/>
</dbReference>
<dbReference type="InterPro" id="IPR005467">
    <property type="entry name" value="His_kinase_dom"/>
</dbReference>
<keyword evidence="3 7" id="KW-0597">Phosphoprotein</keyword>
<dbReference type="PANTHER" id="PTHR43395:SF1">
    <property type="entry name" value="CHEMOTAXIS PROTEIN CHEA"/>
    <property type="match status" value="1"/>
</dbReference>
<feature type="domain" description="CheW-like" evidence="10">
    <location>
        <begin position="548"/>
        <end position="679"/>
    </location>
</feature>
<feature type="modified residue" description="Phosphohistidine" evidence="7">
    <location>
        <position position="52"/>
    </location>
</feature>
<dbReference type="Gene3D" id="3.30.565.10">
    <property type="entry name" value="Histidine kinase-like ATPase, C-terminal domain"/>
    <property type="match status" value="1"/>
</dbReference>
<dbReference type="FunFam" id="3.30.565.10:FF:000016">
    <property type="entry name" value="Chemotaxis protein CheA, putative"/>
    <property type="match status" value="1"/>
</dbReference>
<gene>
    <name evidence="12" type="primary">cheA</name>
    <name evidence="12" type="ORF">ARMA_1377</name>
</gene>
<dbReference type="EMBL" id="BBZA01000097">
    <property type="protein sequence ID" value="GAP62954.1"/>
    <property type="molecule type" value="Genomic_DNA"/>
</dbReference>
<evidence type="ECO:0000256" key="6">
    <source>
        <dbReference type="ARBA" id="ARBA00023012"/>
    </source>
</evidence>
<dbReference type="SMART" id="SM00387">
    <property type="entry name" value="HATPase_c"/>
    <property type="match status" value="1"/>
</dbReference>
<evidence type="ECO:0000256" key="5">
    <source>
        <dbReference type="ARBA" id="ARBA00022777"/>
    </source>
</evidence>
<dbReference type="InterPro" id="IPR002545">
    <property type="entry name" value="CheW-lke_dom"/>
</dbReference>
<evidence type="ECO:0000259" key="11">
    <source>
        <dbReference type="PROSITE" id="PS50894"/>
    </source>
</evidence>
<dbReference type="Pfam" id="PF01584">
    <property type="entry name" value="CheW"/>
    <property type="match status" value="1"/>
</dbReference>
<dbReference type="CDD" id="cd16916">
    <property type="entry name" value="HATPase_CheA-like"/>
    <property type="match status" value="1"/>
</dbReference>
<dbReference type="PROSITE" id="PS50851">
    <property type="entry name" value="CHEW"/>
    <property type="match status" value="1"/>
</dbReference>
<dbReference type="PRINTS" id="PR00344">
    <property type="entry name" value="BCTRLSENSOR"/>
</dbReference>
<evidence type="ECO:0000256" key="3">
    <source>
        <dbReference type="ARBA" id="ARBA00022553"/>
    </source>
</evidence>
<dbReference type="EC" id="2.7.13.3" evidence="2"/>
<dbReference type="InterPro" id="IPR051315">
    <property type="entry name" value="Bact_Chemotaxis_CheA"/>
</dbReference>
<dbReference type="SUPFAM" id="SSF47384">
    <property type="entry name" value="Homodimeric domain of signal transducing histidine kinase"/>
    <property type="match status" value="1"/>
</dbReference>
<organism evidence="12 13">
    <name type="scientific">Ardenticatena maritima</name>
    <dbReference type="NCBI Taxonomy" id="872965"/>
    <lineage>
        <taxon>Bacteria</taxon>
        <taxon>Bacillati</taxon>
        <taxon>Chloroflexota</taxon>
        <taxon>Ardenticatenia</taxon>
        <taxon>Ardenticatenales</taxon>
        <taxon>Ardenticatenaceae</taxon>
        <taxon>Ardenticatena</taxon>
    </lineage>
</organism>
<dbReference type="CDD" id="cd00088">
    <property type="entry name" value="HPT"/>
    <property type="match status" value="1"/>
</dbReference>
<dbReference type="InterPro" id="IPR037006">
    <property type="entry name" value="CheA-like_homodim_sf"/>
</dbReference>
<dbReference type="InterPro" id="IPR036890">
    <property type="entry name" value="HATPase_C_sf"/>
</dbReference>
<evidence type="ECO:0000259" key="9">
    <source>
        <dbReference type="PROSITE" id="PS50109"/>
    </source>
</evidence>
<evidence type="ECO:0000256" key="2">
    <source>
        <dbReference type="ARBA" id="ARBA00012438"/>
    </source>
</evidence>
<dbReference type="GO" id="GO:0005737">
    <property type="term" value="C:cytoplasm"/>
    <property type="evidence" value="ECO:0007669"/>
    <property type="project" value="InterPro"/>
</dbReference>
<dbReference type="Gene3D" id="2.30.30.40">
    <property type="entry name" value="SH3 Domains"/>
    <property type="match status" value="1"/>
</dbReference>
<evidence type="ECO:0000313" key="13">
    <source>
        <dbReference type="Proteomes" id="UP000037784"/>
    </source>
</evidence>
<dbReference type="AlphaFoldDB" id="A0A0M9UCH7"/>
<evidence type="ECO:0000259" key="10">
    <source>
        <dbReference type="PROSITE" id="PS50851"/>
    </source>
</evidence>
<dbReference type="SMART" id="SM01231">
    <property type="entry name" value="H-kinase_dim"/>
    <property type="match status" value="1"/>
</dbReference>
<evidence type="ECO:0000256" key="8">
    <source>
        <dbReference type="SAM" id="MobiDB-lite"/>
    </source>
</evidence>
<dbReference type="SUPFAM" id="SSF50341">
    <property type="entry name" value="CheW-like"/>
    <property type="match status" value="1"/>
</dbReference>
<dbReference type="Pfam" id="PF01627">
    <property type="entry name" value="Hpt"/>
    <property type="match status" value="1"/>
</dbReference>
<feature type="domain" description="Histidine kinase" evidence="9">
    <location>
        <begin position="305"/>
        <end position="546"/>
    </location>
</feature>
<dbReference type="InterPro" id="IPR004358">
    <property type="entry name" value="Sig_transdc_His_kin-like_C"/>
</dbReference>
<sequence length="679" mass="75973">MSEWLYSIEPDEIPLFQADIEEHLLNIEQVLLALEQGEQSDELLRTFFRAAHTLKALGGVVGHQPMSTLTHTLETLVQQVQEGRVELGEHLLDTFFVCLDLLREMSRDVLENRPPTPCDTALEQLQTYLVNEKESPPVHGFTQAESDDIQEYLDADQPMLDITIEADLSAFAPAARLYQAAIALLDVGHVVASDPNLETLSEDTTRLRLIVRTDEPVDAVRRWLIEIPDLKRIEIVPYLPQPLPESDQSAVEKHSQEAQKSFEETLEKEPKKEKAPLPTTTPEAHGAAYEGVVRVPVERLDTLLNLVGELITHRTRLIEIEAMLEKNHVPLTIQTALSDVLAQHVQTIEQLQYEIMQTRMLPLAILFGKLPRVARDIARAQGKHVHVSVEGEETELDRSVLEMLQDPMVHLIRNAVDHGIETPEEREAAGKPPTGHILLRAEQRQGEIYLMVQDDGRGIDAQRVVEKAVARGILSEDEAAALSPEAAYNLLFQTGFSTRDTVSDISGRGVGLDVVRHAIERIGGSITVQSTPGHGTTFILRLPLTLIIMRALLFRAGTVLFAMPIIHVREIVRFQEAERLTMHGKPVLRWHGQMVPVVELSRVFGDEKVQVASPVAFIIVARSNDYVALPVDAIEDEREIVMKQLGRFVHAPASLTGCTILGDGRIAFIFDHHMLTREH</sequence>
<evidence type="ECO:0000256" key="1">
    <source>
        <dbReference type="ARBA" id="ARBA00000085"/>
    </source>
</evidence>
<keyword evidence="4 12" id="KW-0808">Transferase</keyword>
<dbReference type="SMART" id="SM00260">
    <property type="entry name" value="CheW"/>
    <property type="match status" value="1"/>
</dbReference>
<dbReference type="InParanoid" id="A0A0M9UCH7"/>
<reference evidence="12 13" key="1">
    <citation type="journal article" date="2015" name="Genome Announc.">
        <title>Draft Genome Sequence of a Heterotrophic Facultative Anaerobic Thermophilic Bacterium, Ardenticatena maritima Strain 110ST.</title>
        <authorList>
            <person name="Kawaichi S."/>
            <person name="Yoshida T."/>
            <person name="Sako Y."/>
            <person name="Nakamura R."/>
        </authorList>
    </citation>
    <scope>NUCLEOTIDE SEQUENCE [LARGE SCALE GENOMIC DNA]</scope>
    <source>
        <strain evidence="12 13">110S</strain>
    </source>
</reference>
<evidence type="ECO:0000256" key="4">
    <source>
        <dbReference type="ARBA" id="ARBA00022679"/>
    </source>
</evidence>
<dbReference type="RefSeq" id="WP_054492829.1">
    <property type="nucleotide sequence ID" value="NZ_BBZA01000097.1"/>
</dbReference>
<name>A0A0M9UCH7_9CHLR</name>